<sequence length="251" mass="28800">MNFSIILWNIRGLGKAKKARAVRRLMTLKKPLMLFLQETKLSYFNLSILRKIGCKNNFDSLVSTSSGSSCGLITIWDLSSFEVSYNHIDRRFITIIGKFKVNQFECGLINFYGPSIEEEKGHFFVDLLHFMSNFDVSWGIGGDFNAHRCSEEKHGVSLNLPTMDMLRNFIQAACLVDLPLKGGSFTWSNNRDPRTFVRLDQFLVADDFLTVFPDLNQMLLSKSIYDHNAILLENVGYCNTLNFCMLKKMMK</sequence>
<dbReference type="InterPro" id="IPR036691">
    <property type="entry name" value="Endo/exonu/phosph_ase_sf"/>
</dbReference>
<organism evidence="2 3">
    <name type="scientific">Hibiscus trionum</name>
    <name type="common">Flower of an hour</name>
    <dbReference type="NCBI Taxonomy" id="183268"/>
    <lineage>
        <taxon>Eukaryota</taxon>
        <taxon>Viridiplantae</taxon>
        <taxon>Streptophyta</taxon>
        <taxon>Embryophyta</taxon>
        <taxon>Tracheophyta</taxon>
        <taxon>Spermatophyta</taxon>
        <taxon>Magnoliopsida</taxon>
        <taxon>eudicotyledons</taxon>
        <taxon>Gunneridae</taxon>
        <taxon>Pentapetalae</taxon>
        <taxon>rosids</taxon>
        <taxon>malvids</taxon>
        <taxon>Malvales</taxon>
        <taxon>Malvaceae</taxon>
        <taxon>Malvoideae</taxon>
        <taxon>Hibiscus</taxon>
    </lineage>
</organism>
<reference evidence="2" key="1">
    <citation type="submission" date="2023-05" db="EMBL/GenBank/DDBJ databases">
        <title>Genome and transcriptome analyses reveal genes involved in the formation of fine ridges on petal epidermal cells in Hibiscus trionum.</title>
        <authorList>
            <person name="Koshimizu S."/>
            <person name="Masuda S."/>
            <person name="Ishii T."/>
            <person name="Shirasu K."/>
            <person name="Hoshino A."/>
            <person name="Arita M."/>
        </authorList>
    </citation>
    <scope>NUCLEOTIDE SEQUENCE</scope>
    <source>
        <strain evidence="2">Hamamatsu line</strain>
    </source>
</reference>
<evidence type="ECO:0000313" key="2">
    <source>
        <dbReference type="EMBL" id="GMI95558.1"/>
    </source>
</evidence>
<dbReference type="SUPFAM" id="SSF56219">
    <property type="entry name" value="DNase I-like"/>
    <property type="match status" value="1"/>
</dbReference>
<comment type="caution">
    <text evidence="2">The sequence shown here is derived from an EMBL/GenBank/DDBJ whole genome shotgun (WGS) entry which is preliminary data.</text>
</comment>
<dbReference type="AlphaFoldDB" id="A0A9W7IK07"/>
<dbReference type="Gene3D" id="3.60.10.10">
    <property type="entry name" value="Endonuclease/exonuclease/phosphatase"/>
    <property type="match status" value="1"/>
</dbReference>
<dbReference type="Proteomes" id="UP001165190">
    <property type="component" value="Unassembled WGS sequence"/>
</dbReference>
<dbReference type="PANTHER" id="PTHR33710">
    <property type="entry name" value="BNAC02G09200D PROTEIN"/>
    <property type="match status" value="1"/>
</dbReference>
<dbReference type="PANTHER" id="PTHR33710:SF64">
    <property type="entry name" value="ENDONUCLEASE_EXONUCLEASE_PHOSPHATASE DOMAIN-CONTAINING PROTEIN"/>
    <property type="match status" value="1"/>
</dbReference>
<proteinExistence type="predicted"/>
<protein>
    <recommendedName>
        <fullName evidence="1">Endonuclease/exonuclease/phosphatase domain-containing protein</fullName>
    </recommendedName>
</protein>
<dbReference type="OrthoDB" id="1881450at2759"/>
<evidence type="ECO:0000313" key="3">
    <source>
        <dbReference type="Proteomes" id="UP001165190"/>
    </source>
</evidence>
<dbReference type="Pfam" id="PF03372">
    <property type="entry name" value="Exo_endo_phos"/>
    <property type="match status" value="1"/>
</dbReference>
<gene>
    <name evidence="2" type="ORF">HRI_003225100</name>
</gene>
<name>A0A9W7IK07_HIBTR</name>
<feature type="domain" description="Endonuclease/exonuclease/phosphatase" evidence="1">
    <location>
        <begin position="8"/>
        <end position="211"/>
    </location>
</feature>
<dbReference type="InterPro" id="IPR005135">
    <property type="entry name" value="Endo/exonuclease/phosphatase"/>
</dbReference>
<dbReference type="GO" id="GO:0003824">
    <property type="term" value="F:catalytic activity"/>
    <property type="evidence" value="ECO:0007669"/>
    <property type="project" value="InterPro"/>
</dbReference>
<keyword evidence="3" id="KW-1185">Reference proteome</keyword>
<evidence type="ECO:0000259" key="1">
    <source>
        <dbReference type="Pfam" id="PF03372"/>
    </source>
</evidence>
<accession>A0A9W7IK07</accession>
<dbReference type="EMBL" id="BSYR01000027">
    <property type="protein sequence ID" value="GMI95558.1"/>
    <property type="molecule type" value="Genomic_DNA"/>
</dbReference>